<evidence type="ECO:0000256" key="6">
    <source>
        <dbReference type="SAM" id="MobiDB-lite"/>
    </source>
</evidence>
<feature type="non-terminal residue" evidence="8">
    <location>
        <position position="342"/>
    </location>
</feature>
<dbReference type="Gene3D" id="1.20.1740.10">
    <property type="entry name" value="Amino acid/polyamine transporter I"/>
    <property type="match status" value="1"/>
</dbReference>
<proteinExistence type="predicted"/>
<evidence type="ECO:0000256" key="1">
    <source>
        <dbReference type="ARBA" id="ARBA00004141"/>
    </source>
</evidence>
<dbReference type="EMBL" id="CABFNQ020000757">
    <property type="protein sequence ID" value="CAH0036138.1"/>
    <property type="molecule type" value="Genomic_DNA"/>
</dbReference>
<feature type="transmembrane region" description="Helical" evidence="7">
    <location>
        <begin position="223"/>
        <end position="241"/>
    </location>
</feature>
<protein>
    <submittedName>
        <fullName evidence="8">Uncharacterized protein</fullName>
    </submittedName>
</protein>
<dbReference type="PIRSF" id="PIRSF006060">
    <property type="entry name" value="AA_transporter"/>
    <property type="match status" value="1"/>
</dbReference>
<keyword evidence="9" id="KW-1185">Reference proteome</keyword>
<evidence type="ECO:0000256" key="2">
    <source>
        <dbReference type="ARBA" id="ARBA00022448"/>
    </source>
</evidence>
<feature type="transmembrane region" description="Helical" evidence="7">
    <location>
        <begin position="300"/>
        <end position="323"/>
    </location>
</feature>
<accession>A0A9N9YUQ9</accession>
<feature type="transmembrane region" description="Helical" evidence="7">
    <location>
        <begin position="262"/>
        <end position="280"/>
    </location>
</feature>
<keyword evidence="3 7" id="KW-0812">Transmembrane</keyword>
<comment type="caution">
    <text evidence="8">The sequence shown here is derived from an EMBL/GenBank/DDBJ whole genome shotgun (WGS) entry which is preliminary data.</text>
</comment>
<evidence type="ECO:0000313" key="8">
    <source>
        <dbReference type="EMBL" id="CAH0036138.1"/>
    </source>
</evidence>
<evidence type="ECO:0000256" key="5">
    <source>
        <dbReference type="ARBA" id="ARBA00023136"/>
    </source>
</evidence>
<feature type="transmembrane region" description="Helical" evidence="7">
    <location>
        <begin position="152"/>
        <end position="173"/>
    </location>
</feature>
<name>A0A9N9YUQ9_9HYPO</name>
<feature type="transmembrane region" description="Helical" evidence="7">
    <location>
        <begin position="185"/>
        <end position="203"/>
    </location>
</feature>
<dbReference type="AlphaFoldDB" id="A0A9N9YUQ9"/>
<feature type="region of interest" description="Disordered" evidence="6">
    <location>
        <begin position="21"/>
        <end position="44"/>
    </location>
</feature>
<keyword evidence="4 7" id="KW-1133">Transmembrane helix</keyword>
<gene>
    <name evidence="8" type="ORF">CRHIZ90672A_00016225</name>
</gene>
<reference evidence="8" key="1">
    <citation type="submission" date="2021-10" db="EMBL/GenBank/DDBJ databases">
        <authorList>
            <person name="Piombo E."/>
        </authorList>
    </citation>
    <scope>NUCLEOTIDE SEQUENCE</scope>
</reference>
<evidence type="ECO:0000256" key="4">
    <source>
        <dbReference type="ARBA" id="ARBA00022989"/>
    </source>
</evidence>
<feature type="transmembrane region" description="Helical" evidence="7">
    <location>
        <begin position="92"/>
        <end position="117"/>
    </location>
</feature>
<dbReference type="InterPro" id="IPR002293">
    <property type="entry name" value="AA/rel_permease1"/>
</dbReference>
<dbReference type="PANTHER" id="PTHR45649">
    <property type="entry name" value="AMINO-ACID PERMEASE BAT1"/>
    <property type="match status" value="1"/>
</dbReference>
<dbReference type="Pfam" id="PF13520">
    <property type="entry name" value="AA_permease_2"/>
    <property type="match status" value="1"/>
</dbReference>
<dbReference type="PANTHER" id="PTHR45649:SF14">
    <property type="entry name" value="GABA PERMEASE"/>
    <property type="match status" value="1"/>
</dbReference>
<evidence type="ECO:0000256" key="3">
    <source>
        <dbReference type="ARBA" id="ARBA00022692"/>
    </source>
</evidence>
<evidence type="ECO:0000313" key="9">
    <source>
        <dbReference type="Proteomes" id="UP000696573"/>
    </source>
</evidence>
<keyword evidence="5 7" id="KW-0472">Membrane</keyword>
<dbReference type="GO" id="GO:0022857">
    <property type="term" value="F:transmembrane transporter activity"/>
    <property type="evidence" value="ECO:0007669"/>
    <property type="project" value="InterPro"/>
</dbReference>
<dbReference type="Proteomes" id="UP000696573">
    <property type="component" value="Unassembled WGS sequence"/>
</dbReference>
<organism evidence="8 9">
    <name type="scientific">Clonostachys rhizophaga</name>
    <dbReference type="NCBI Taxonomy" id="160324"/>
    <lineage>
        <taxon>Eukaryota</taxon>
        <taxon>Fungi</taxon>
        <taxon>Dikarya</taxon>
        <taxon>Ascomycota</taxon>
        <taxon>Pezizomycotina</taxon>
        <taxon>Sordariomycetes</taxon>
        <taxon>Hypocreomycetidae</taxon>
        <taxon>Hypocreales</taxon>
        <taxon>Bionectriaceae</taxon>
        <taxon>Clonostachys</taxon>
    </lineage>
</organism>
<feature type="compositionally biased region" description="Polar residues" evidence="6">
    <location>
        <begin position="23"/>
        <end position="36"/>
    </location>
</feature>
<keyword evidence="2" id="KW-0813">Transport</keyword>
<dbReference type="OrthoDB" id="3257095at2759"/>
<comment type="subcellular location">
    <subcellularLocation>
        <location evidence="1">Membrane</location>
        <topology evidence="1">Multi-pass membrane protein</topology>
    </subcellularLocation>
</comment>
<evidence type="ECO:0000256" key="7">
    <source>
        <dbReference type="SAM" id="Phobius"/>
    </source>
</evidence>
<dbReference type="GO" id="GO:0016020">
    <property type="term" value="C:membrane"/>
    <property type="evidence" value="ECO:0007669"/>
    <property type="project" value="UniProtKB-SubCell"/>
</dbReference>
<sequence>IGITQSVCKKYAIGTHQHHELNKSNTTGGASVTHKPTNPDAERQEHFGIQNELRRDYSLPSLVGLCLCLMGTWEASSAVLTQALLSGGAPCLFYNFILTFLCTLAIGASLAEIASIYPTAGGQYYWVTALAPRSVKKLAGWTTGWTSLGGQIVLTASPAFISGLMVQGLINLNDDTYVGTRWQGMLFYWAFVIYAAVMNVWGHRYTVTGSHHSLYSVSDTDTGVLHVGCFVIAFVVLATMSRKNSAGFVSTKVSDQTGWPNGGIAWMVGLISTIYPFLGYDTTCHLAEEVPHAARNVPVAIVGSITINGLMGLASATMLSFFFGSLEDILATLTGFAFMQLS</sequence>